<sequence>MSQRRSKSKRQKRGANHKRPPIELTSEASAALKLFEETAQHVFLTGRAGTGKSTLLQHFRGNTRKRLAVLAPTGVAAVNVQGQTIHSFFGFGPGITTEKASRRATAKKQLYRNLQTIVIDEISMVRADLLDCIDAFLRLNGPRTGEPFGGVQMIFIGDLYQLPPVVQADEEELFTTYYTSPFFFDAKVLQQTPFDVVQLTKVYRQRDAGFVDLLDAVRTATLDEQQLAILNARHNADLTGIDREQYVGLVTTNAMADRINALHLDRIDRPAYTFTGAVSGTFNRPQLPTDATLRLKAGARIMMLNNEPRSNWVNGTLGNVTKIEDRDDAISIRVKLESGYQGKIAPFTWESIRYTFNPRTQQIASEVVGSFTQYPLRLAWGSTIHKAQGKTFDRVVVDLGRGTFAPGQAYVALSRCRSLEGLILRKPLRPEHVQIDSRVQAFFERALALA</sequence>
<protein>
    <recommendedName>
        <fullName evidence="2">DNA helicase Pif1-like DEAD-box helicase domain-containing protein</fullName>
    </recommendedName>
</protein>
<reference evidence="3 4" key="1">
    <citation type="journal article" date="2014" name="Nature">
        <title>An environmental bacterial taxon with a large and distinct metabolic repertoire.</title>
        <authorList>
            <person name="Wilson M.C."/>
            <person name="Mori T."/>
            <person name="Ruckert C."/>
            <person name="Uria A.R."/>
            <person name="Helf M.J."/>
            <person name="Takada K."/>
            <person name="Gernert C."/>
            <person name="Steffens U.A."/>
            <person name="Heycke N."/>
            <person name="Schmitt S."/>
            <person name="Rinke C."/>
            <person name="Helfrich E.J."/>
            <person name="Brachmann A.O."/>
            <person name="Gurgui C."/>
            <person name="Wakimoto T."/>
            <person name="Kracht M."/>
            <person name="Crusemann M."/>
            <person name="Hentschel U."/>
            <person name="Abe I."/>
            <person name="Matsunaga S."/>
            <person name="Kalinowski J."/>
            <person name="Takeyama H."/>
            <person name="Piel J."/>
        </authorList>
    </citation>
    <scope>NUCLEOTIDE SEQUENCE [LARGE SCALE GENOMIC DNA]</scope>
    <source>
        <strain evidence="4">TSY2</strain>
    </source>
</reference>
<dbReference type="GO" id="GO:0006281">
    <property type="term" value="P:DNA repair"/>
    <property type="evidence" value="ECO:0007669"/>
    <property type="project" value="InterPro"/>
</dbReference>
<dbReference type="Proteomes" id="UP000019140">
    <property type="component" value="Unassembled WGS sequence"/>
</dbReference>
<dbReference type="PANTHER" id="PTHR47642">
    <property type="entry name" value="ATP-DEPENDENT DNA HELICASE"/>
    <property type="match status" value="1"/>
</dbReference>
<evidence type="ECO:0000259" key="2">
    <source>
        <dbReference type="Pfam" id="PF05970"/>
    </source>
</evidence>
<dbReference type="FunFam" id="3.40.50.300:FF:001498">
    <property type="entry name" value="ATP-dependent DNA helicase"/>
    <property type="match status" value="1"/>
</dbReference>
<feature type="region of interest" description="Disordered" evidence="1">
    <location>
        <begin position="1"/>
        <end position="23"/>
    </location>
</feature>
<dbReference type="HOGENOM" id="CLU_001613_7_2_7"/>
<dbReference type="CDD" id="cd18809">
    <property type="entry name" value="SF1_C_RecD"/>
    <property type="match status" value="1"/>
</dbReference>
<name>W4M833_9BACT</name>
<dbReference type="AlphaFoldDB" id="W4M833"/>
<organism evidence="3 4">
    <name type="scientific">Candidatus Entotheonella gemina</name>
    <dbReference type="NCBI Taxonomy" id="1429439"/>
    <lineage>
        <taxon>Bacteria</taxon>
        <taxon>Pseudomonadati</taxon>
        <taxon>Nitrospinota/Tectimicrobiota group</taxon>
        <taxon>Candidatus Tectimicrobiota</taxon>
        <taxon>Candidatus Entotheonellia</taxon>
        <taxon>Candidatus Entotheonellales</taxon>
        <taxon>Candidatus Entotheonellaceae</taxon>
        <taxon>Candidatus Entotheonella</taxon>
    </lineage>
</organism>
<evidence type="ECO:0000313" key="4">
    <source>
        <dbReference type="Proteomes" id="UP000019140"/>
    </source>
</evidence>
<gene>
    <name evidence="3" type="ORF">ETSY2_17625</name>
</gene>
<evidence type="ECO:0000313" key="3">
    <source>
        <dbReference type="EMBL" id="ETX06355.1"/>
    </source>
</evidence>
<dbReference type="PANTHER" id="PTHR47642:SF5">
    <property type="entry name" value="ATP-DEPENDENT DNA HELICASE"/>
    <property type="match status" value="1"/>
</dbReference>
<dbReference type="EMBL" id="AZHX01000720">
    <property type="protein sequence ID" value="ETX06355.1"/>
    <property type="molecule type" value="Genomic_DNA"/>
</dbReference>
<feature type="domain" description="DNA helicase Pif1-like DEAD-box helicase" evidence="2">
    <location>
        <begin position="35"/>
        <end position="208"/>
    </location>
</feature>
<proteinExistence type="predicted"/>
<dbReference type="SUPFAM" id="SSF52540">
    <property type="entry name" value="P-loop containing nucleoside triphosphate hydrolases"/>
    <property type="match status" value="2"/>
</dbReference>
<accession>W4M833</accession>
<dbReference type="Gene3D" id="3.40.50.300">
    <property type="entry name" value="P-loop containing nucleotide triphosphate hydrolases"/>
    <property type="match status" value="2"/>
</dbReference>
<keyword evidence="4" id="KW-1185">Reference proteome</keyword>
<dbReference type="PATRIC" id="fig|1429439.4.peg.2991"/>
<evidence type="ECO:0000256" key="1">
    <source>
        <dbReference type="SAM" id="MobiDB-lite"/>
    </source>
</evidence>
<dbReference type="InterPro" id="IPR010285">
    <property type="entry name" value="DNA_helicase_pif1-like_DEAD"/>
</dbReference>
<comment type="caution">
    <text evidence="3">The sequence shown here is derived from an EMBL/GenBank/DDBJ whole genome shotgun (WGS) entry which is preliminary data.</text>
</comment>
<dbReference type="GO" id="GO:0000723">
    <property type="term" value="P:telomere maintenance"/>
    <property type="evidence" value="ECO:0007669"/>
    <property type="project" value="InterPro"/>
</dbReference>
<feature type="compositionally biased region" description="Basic residues" evidence="1">
    <location>
        <begin position="1"/>
        <end position="19"/>
    </location>
</feature>
<dbReference type="InterPro" id="IPR051055">
    <property type="entry name" value="PIF1_helicase"/>
</dbReference>
<dbReference type="InterPro" id="IPR027417">
    <property type="entry name" value="P-loop_NTPase"/>
</dbReference>
<dbReference type="Pfam" id="PF05970">
    <property type="entry name" value="PIF1"/>
    <property type="match status" value="1"/>
</dbReference>
<dbReference type="GO" id="GO:0003678">
    <property type="term" value="F:DNA helicase activity"/>
    <property type="evidence" value="ECO:0007669"/>
    <property type="project" value="InterPro"/>
</dbReference>